<protein>
    <recommendedName>
        <fullName evidence="8">Membrane transporter protein</fullName>
    </recommendedName>
</protein>
<evidence type="ECO:0008006" key="8">
    <source>
        <dbReference type="Google" id="ProtNLM"/>
    </source>
</evidence>
<comment type="caution">
    <text evidence="6">The sequence shown here is derived from an EMBL/GenBank/DDBJ whole genome shotgun (WGS) entry which is preliminary data.</text>
</comment>
<dbReference type="Pfam" id="PF01925">
    <property type="entry name" value="TauE"/>
    <property type="match status" value="1"/>
</dbReference>
<feature type="transmembrane region" description="Helical" evidence="5">
    <location>
        <begin position="133"/>
        <end position="152"/>
    </location>
</feature>
<evidence type="ECO:0000313" key="6">
    <source>
        <dbReference type="EMBL" id="CAD6188033.1"/>
    </source>
</evidence>
<dbReference type="PANTHER" id="PTHR31154">
    <property type="entry name" value="MEMBRANE TRANSPORTER PROTEIN"/>
    <property type="match status" value="1"/>
</dbReference>
<keyword evidence="3 5" id="KW-1133">Transmembrane helix</keyword>
<comment type="subcellular location">
    <subcellularLocation>
        <location evidence="1">Membrane</location>
        <topology evidence="1">Multi-pass membrane protein</topology>
    </subcellularLocation>
</comment>
<feature type="transmembrane region" description="Helical" evidence="5">
    <location>
        <begin position="97"/>
        <end position="121"/>
    </location>
</feature>
<accession>A0A8S1GYI7</accession>
<dbReference type="OrthoDB" id="5846871at2759"/>
<feature type="transmembrane region" description="Helical" evidence="5">
    <location>
        <begin position="58"/>
        <end position="77"/>
    </location>
</feature>
<feature type="transmembrane region" description="Helical" evidence="5">
    <location>
        <begin position="347"/>
        <end position="371"/>
    </location>
</feature>
<evidence type="ECO:0000256" key="4">
    <source>
        <dbReference type="ARBA" id="ARBA00023136"/>
    </source>
</evidence>
<dbReference type="Proteomes" id="UP000835052">
    <property type="component" value="Unassembled WGS sequence"/>
</dbReference>
<dbReference type="InterPro" id="IPR002781">
    <property type="entry name" value="TM_pro_TauE-like"/>
</dbReference>
<dbReference type="GO" id="GO:0016020">
    <property type="term" value="C:membrane"/>
    <property type="evidence" value="ECO:0007669"/>
    <property type="project" value="UniProtKB-SubCell"/>
</dbReference>
<evidence type="ECO:0000256" key="1">
    <source>
        <dbReference type="ARBA" id="ARBA00004141"/>
    </source>
</evidence>
<keyword evidence="7" id="KW-1185">Reference proteome</keyword>
<proteinExistence type="predicted"/>
<feature type="transmembrane region" description="Helical" evidence="5">
    <location>
        <begin position="189"/>
        <end position="206"/>
    </location>
</feature>
<dbReference type="AlphaFoldDB" id="A0A8S1GYI7"/>
<feature type="transmembrane region" description="Helical" evidence="5">
    <location>
        <begin position="323"/>
        <end position="341"/>
    </location>
</feature>
<sequence>MSKIVSGEEFTRAQKVKKWFRKYFFEGQHLEKDAVEELTKLPENPTFHDLLFIKHRKYVAMLIPFLLIHAVWWSSAIRYNFFRWYHDYWHMPVVMTLGAFVGGMTSEGAGAVAFPVMTLILHTAPSVARDFAIMLQSIGMTSALVCIVFMKVRIESRAVFLGTAGAVPGFIIGIHIVDPLMTGPQKKMLFVAIWTAFAFALALLNSQKKRPTYTKIPEFNFWKGSVLLLTGVIGGIFDSFAGSGIDVSIFSVVTLLFRVSEKTATPTTVVLKGVNAIFGFYYRAVMMGDVATDSWRYFAVTVPVASFFAPLGALIGSHFHRQVVAALVYVLEAATLVGFLLNGPSWQLLVCGTVIILIGCVFFHVLANLGARLMEHIESREKPSLCSNSAA</sequence>
<evidence type="ECO:0000256" key="3">
    <source>
        <dbReference type="ARBA" id="ARBA00022989"/>
    </source>
</evidence>
<feature type="transmembrane region" description="Helical" evidence="5">
    <location>
        <begin position="269"/>
        <end position="285"/>
    </location>
</feature>
<dbReference type="PANTHER" id="PTHR31154:SF6">
    <property type="entry name" value="MEMBRANE TRANSPORTER PROTEIN"/>
    <property type="match status" value="1"/>
</dbReference>
<evidence type="ECO:0000256" key="5">
    <source>
        <dbReference type="SAM" id="Phobius"/>
    </source>
</evidence>
<organism evidence="6 7">
    <name type="scientific">Caenorhabditis auriculariae</name>
    <dbReference type="NCBI Taxonomy" id="2777116"/>
    <lineage>
        <taxon>Eukaryota</taxon>
        <taxon>Metazoa</taxon>
        <taxon>Ecdysozoa</taxon>
        <taxon>Nematoda</taxon>
        <taxon>Chromadorea</taxon>
        <taxon>Rhabditida</taxon>
        <taxon>Rhabditina</taxon>
        <taxon>Rhabditomorpha</taxon>
        <taxon>Rhabditoidea</taxon>
        <taxon>Rhabditidae</taxon>
        <taxon>Peloderinae</taxon>
        <taxon>Caenorhabditis</taxon>
    </lineage>
</organism>
<dbReference type="EMBL" id="CAJGYM010000007">
    <property type="protein sequence ID" value="CAD6188033.1"/>
    <property type="molecule type" value="Genomic_DNA"/>
</dbReference>
<name>A0A8S1GYI7_9PELO</name>
<reference evidence="6" key="1">
    <citation type="submission" date="2020-10" db="EMBL/GenBank/DDBJ databases">
        <authorList>
            <person name="Kikuchi T."/>
        </authorList>
    </citation>
    <scope>NUCLEOTIDE SEQUENCE</scope>
    <source>
        <strain evidence="6">NKZ352</strain>
    </source>
</reference>
<gene>
    <name evidence="6" type="ORF">CAUJ_LOCUS3952</name>
</gene>
<evidence type="ECO:0000256" key="2">
    <source>
        <dbReference type="ARBA" id="ARBA00022692"/>
    </source>
</evidence>
<feature type="transmembrane region" description="Helical" evidence="5">
    <location>
        <begin position="297"/>
        <end position="316"/>
    </location>
</feature>
<keyword evidence="2 5" id="KW-0812">Transmembrane</keyword>
<evidence type="ECO:0000313" key="7">
    <source>
        <dbReference type="Proteomes" id="UP000835052"/>
    </source>
</evidence>
<feature type="transmembrane region" description="Helical" evidence="5">
    <location>
        <begin position="158"/>
        <end position="177"/>
    </location>
</feature>
<keyword evidence="4 5" id="KW-0472">Membrane</keyword>
<feature type="transmembrane region" description="Helical" evidence="5">
    <location>
        <begin position="226"/>
        <end position="257"/>
    </location>
</feature>